<keyword evidence="1" id="KW-0175">Coiled coil</keyword>
<feature type="domain" description="Reverse transcriptase Ty1/copia-type" evidence="2">
    <location>
        <begin position="793"/>
        <end position="834"/>
    </location>
</feature>
<gene>
    <name evidence="4" type="ORF">Tci_287350</name>
</gene>
<dbReference type="EMBL" id="BKCJ010092365">
    <property type="protein sequence ID" value="GEX15375.1"/>
    <property type="molecule type" value="Genomic_DNA"/>
</dbReference>
<feature type="coiled-coil region" evidence="1">
    <location>
        <begin position="1230"/>
        <end position="1257"/>
    </location>
</feature>
<dbReference type="PANTHER" id="PTHR11439">
    <property type="entry name" value="GAG-POL-RELATED RETROTRANSPOSON"/>
    <property type="match status" value="1"/>
</dbReference>
<dbReference type="SUPFAM" id="SSF56672">
    <property type="entry name" value="DNA/RNA polymerases"/>
    <property type="match status" value="1"/>
</dbReference>
<dbReference type="InterPro" id="IPR013103">
    <property type="entry name" value="RVT_2"/>
</dbReference>
<proteinExistence type="predicted"/>
<evidence type="ECO:0000259" key="3">
    <source>
        <dbReference type="Pfam" id="PF25597"/>
    </source>
</evidence>
<evidence type="ECO:0000256" key="1">
    <source>
        <dbReference type="SAM" id="Coils"/>
    </source>
</evidence>
<protein>
    <submittedName>
        <fullName evidence="4">Uncharacterized mitochondrial protein AtMg00810-like</fullName>
    </submittedName>
</protein>
<name>A0A699H1T9_TANCI</name>
<reference evidence="4" key="1">
    <citation type="journal article" date="2019" name="Sci. Rep.">
        <title>Draft genome of Tanacetum cinerariifolium, the natural source of mosquito coil.</title>
        <authorList>
            <person name="Yamashiro T."/>
            <person name="Shiraishi A."/>
            <person name="Satake H."/>
            <person name="Nakayama K."/>
        </authorList>
    </citation>
    <scope>NUCLEOTIDE SEQUENCE</scope>
</reference>
<feature type="coiled-coil region" evidence="1">
    <location>
        <begin position="1449"/>
        <end position="1483"/>
    </location>
</feature>
<dbReference type="Pfam" id="PF25597">
    <property type="entry name" value="SH3_retrovirus"/>
    <property type="match status" value="1"/>
</dbReference>
<feature type="domain" description="Reverse transcriptase Ty1/copia-type" evidence="2">
    <location>
        <begin position="837"/>
        <end position="937"/>
    </location>
</feature>
<evidence type="ECO:0000259" key="2">
    <source>
        <dbReference type="Pfam" id="PF07727"/>
    </source>
</evidence>
<organism evidence="4">
    <name type="scientific">Tanacetum cinerariifolium</name>
    <name type="common">Dalmatian daisy</name>
    <name type="synonym">Chrysanthemum cinerariifolium</name>
    <dbReference type="NCBI Taxonomy" id="118510"/>
    <lineage>
        <taxon>Eukaryota</taxon>
        <taxon>Viridiplantae</taxon>
        <taxon>Streptophyta</taxon>
        <taxon>Embryophyta</taxon>
        <taxon>Tracheophyta</taxon>
        <taxon>Spermatophyta</taxon>
        <taxon>Magnoliopsida</taxon>
        <taxon>eudicotyledons</taxon>
        <taxon>Gunneridae</taxon>
        <taxon>Pentapetalae</taxon>
        <taxon>asterids</taxon>
        <taxon>campanulids</taxon>
        <taxon>Asterales</taxon>
        <taxon>Asteraceae</taxon>
        <taxon>Asteroideae</taxon>
        <taxon>Anthemideae</taxon>
        <taxon>Anthemidinae</taxon>
        <taxon>Tanacetum</taxon>
    </lineage>
</organism>
<evidence type="ECO:0000313" key="4">
    <source>
        <dbReference type="EMBL" id="GEX15375.1"/>
    </source>
</evidence>
<sequence>MAEGDENPTTSQQVPLTPQAPHTLSMIKLPILKKKFQSLISQLEIHGAGDSIEDVNQKFLRSVPFSWSQVSLIMRTKPGVNTLSFDDLYNNLRVFESDVKGSTTSSSGTQNVTFVSFNSPNSTNEVSTAYDHDDLEHVDEFDFKEIDLKWQVAMISTRLKKFYKKTGRKLHFDAKEPVGFDKSKVEYFNCHNTGHFAKEFKSKGNQDNRRRDAGNTCYKARENGKRHAKQDEQKDMITIDGEGVDWTGHIKDDTEDYALMTFNSSNSGSDTEVTSCSKICEETYAKLKSLYKEQGEQLGDASIEIQAYTLALKKIEAQLVCHQKNQLDYEEKISKSSNVEDSPVNDRFAKVKGMHAVLPPMTENYMPLKSNFGIDESKFTFDPKQSTTSESDTKTSDLDYCVSSSSVETLETVPKPDVSKPTVVSEPKIWSDAPIIEEYESDSDDEHTLKEKVIIDSGCSRHMTGNKAYLVDYQDYNGGPVAFEDSKGQIIVNTACYVLNTVLVTKPQNKTPYELLTGKIPIISYLRLFGCHATILNTINHLGKFEEKSNEGFLVGYPLSSKAFRVYNLESKRVEENLHINFLENKPNVAGKGPTWLFDLDYLTDSMNYQPITVENKANKTASLKEANHSAGTQDFLIQEILKWKLNMLKNTSTVKSSKPLWSSYTSTVKSLKPKNGNENLHADANSKINDEPVDQEDQAFLEELKRLKNQEKEANDASETLRKTDEIFINASYDDEGAEADFTTLKNTVNVSPIPQSRIHSIYPTTQILGDPNLAVQTRSKVNKSSGAHGFKKAIGTKWVYRNKKDERGVVVRNKARLVSQGHRQEEGIDYDQSGYKRGLIDKTLFIKKDKKDIMLVQVYVNDIIFGSTKKSWCDEFEALTKSRFQMSFMGELTFFLGLQVKQKEDGIFISKDKYVVEILKKFDFLSVKTSSTPIETKKPLVKDEEATDVDVHLYRSMIGSLMYLTAFRPDIMYAVCACSRFQVTPKTSHLQVVKRIFRYLKGQPKLGLWYPRESVLTWKPTQIVTMLEKILTGNPQQKVVNFLFTMSNRHQELASPEQTASGKDFSNPLIADSLLKTIWFSTHHASQVKSWLVQSKRLLLKVNAARLKLTTARVYAVEVIDLESEVIDIKTTYQERIKKLKGRVEMLEEENRVLKELKNVHSTVDVDEPVMKEEKSSKQGRKITDINADVDMLNDEEPAEVKEVLEIVKAAKLMTEVVTTAGATKKALKEKGKNLEQVSAKKQKMEEKTEELKRHLPFVLDDDDDVYTDATPLASKILIIDYKIHTERNRPYFKIIRADGNHMLFISLSTMLKIFDREDLESLWIIIRDTFEKTKPKNYSDDYLLNTLKIMFEKPNVEASVWKDKKGRYGLAKVKSWKLIESCGVHCITFSAIQIFLLVERVTLKAGQKAGLESVKARIVVHQKNEAVYEEDIASLKLDVQLRDTALVTLRQKIEKAEQEKDNLKLKLEKFETSFNNLAKLIASQLDANNKTGLGYGNHVNGCEANDS</sequence>
<feature type="coiled-coil region" evidence="1">
    <location>
        <begin position="698"/>
        <end position="728"/>
    </location>
</feature>
<feature type="domain" description="Retroviral polymerase SH3-like" evidence="3">
    <location>
        <begin position="531"/>
        <end position="586"/>
    </location>
</feature>
<dbReference type="Pfam" id="PF07727">
    <property type="entry name" value="RVT_2"/>
    <property type="match status" value="2"/>
</dbReference>
<accession>A0A699H1T9</accession>
<dbReference type="InterPro" id="IPR043502">
    <property type="entry name" value="DNA/RNA_pol_sf"/>
</dbReference>
<comment type="caution">
    <text evidence="4">The sequence shown here is derived from an EMBL/GenBank/DDBJ whole genome shotgun (WGS) entry which is preliminary data.</text>
</comment>
<dbReference type="PANTHER" id="PTHR11439:SF509">
    <property type="entry name" value="RNA-DIRECTED DNA POLYMERASE"/>
    <property type="match status" value="1"/>
</dbReference>
<feature type="coiled-coil region" evidence="1">
    <location>
        <begin position="305"/>
        <end position="332"/>
    </location>
</feature>
<feature type="coiled-coil region" evidence="1">
    <location>
        <begin position="1132"/>
        <end position="1159"/>
    </location>
</feature>
<dbReference type="InterPro" id="IPR057670">
    <property type="entry name" value="SH3_retrovirus"/>
</dbReference>